<accession>A0A812GCH8</accession>
<gene>
    <name evidence="1" type="primary">TRPT1</name>
    <name evidence="1" type="ORF">SNAT2548_LOCUS652</name>
</gene>
<protein>
    <submittedName>
        <fullName evidence="1">TRPT1 protein</fullName>
    </submittedName>
</protein>
<evidence type="ECO:0000313" key="1">
    <source>
        <dbReference type="EMBL" id="CAE6926078.1"/>
    </source>
</evidence>
<name>A0A812GCH8_9DINO</name>
<dbReference type="OrthoDB" id="416368at2759"/>
<dbReference type="AlphaFoldDB" id="A0A812GCH8"/>
<proteinExistence type="predicted"/>
<comment type="caution">
    <text evidence="1">The sequence shown here is derived from an EMBL/GenBank/DDBJ whole genome shotgun (WGS) entry which is preliminary data.</text>
</comment>
<dbReference type="EMBL" id="CAJNDS010000032">
    <property type="protein sequence ID" value="CAE6926078.1"/>
    <property type="molecule type" value="Genomic_DNA"/>
</dbReference>
<keyword evidence="2" id="KW-1185">Reference proteome</keyword>
<evidence type="ECO:0000313" key="2">
    <source>
        <dbReference type="Proteomes" id="UP000604046"/>
    </source>
</evidence>
<sequence>MPYMAFEGVVQGTFSYSGDLISDVFASGTLSKVTITYQAQGSGTSEVNISVEEKECAPPNLTSNTNTGITSETIQTIVLDDPSSDLPEDHWLHPCQCAPPLWGQNAPVIPDAFSSIPAGSGNVFTAPPFLIVDGQFSCGLDQEQVLDVIFESDLQTLTFEECQVLCSEREDCRYFLSGEVLSSKQCRLYKTCFSLWREVGLAGQLYSFPRNLQVCALADAALCWTTTKRRQNLGAYYVPTVGFFDMLSEPCLDQNLFEDCDTMLFLGGVGIQECAPCKYTVIPSGTDRANYDQVLQKSLLRSGYLHGAVMQVSCWRERYAPLLLKLG</sequence>
<dbReference type="Proteomes" id="UP000604046">
    <property type="component" value="Unassembled WGS sequence"/>
</dbReference>
<reference evidence="1" key="1">
    <citation type="submission" date="2021-02" db="EMBL/GenBank/DDBJ databases">
        <authorList>
            <person name="Dougan E. K."/>
            <person name="Rhodes N."/>
            <person name="Thang M."/>
            <person name="Chan C."/>
        </authorList>
    </citation>
    <scope>NUCLEOTIDE SEQUENCE</scope>
</reference>
<organism evidence="1 2">
    <name type="scientific">Symbiodinium natans</name>
    <dbReference type="NCBI Taxonomy" id="878477"/>
    <lineage>
        <taxon>Eukaryota</taxon>
        <taxon>Sar</taxon>
        <taxon>Alveolata</taxon>
        <taxon>Dinophyceae</taxon>
        <taxon>Suessiales</taxon>
        <taxon>Symbiodiniaceae</taxon>
        <taxon>Symbiodinium</taxon>
    </lineage>
</organism>